<dbReference type="Pfam" id="PF01420">
    <property type="entry name" value="Methylase_S"/>
    <property type="match status" value="2"/>
</dbReference>
<evidence type="ECO:0000256" key="2">
    <source>
        <dbReference type="ARBA" id="ARBA00022747"/>
    </source>
</evidence>
<comment type="similarity">
    <text evidence="1">Belongs to the type-I restriction system S methylase family.</text>
</comment>
<dbReference type="Gene3D" id="1.10.287.1120">
    <property type="entry name" value="Bipartite methylase S protein"/>
    <property type="match status" value="1"/>
</dbReference>
<evidence type="ECO:0000259" key="5">
    <source>
        <dbReference type="Pfam" id="PF01420"/>
    </source>
</evidence>
<dbReference type="CDD" id="cd17246">
    <property type="entry name" value="RMtype1_S_SonII-TRD2-CR2_like"/>
    <property type="match status" value="1"/>
</dbReference>
<dbReference type="Proteomes" id="UP001054846">
    <property type="component" value="Chromosome"/>
</dbReference>
<evidence type="ECO:0000256" key="4">
    <source>
        <dbReference type="SAM" id="Coils"/>
    </source>
</evidence>
<sequence>MNIPQLLKGYKETELGIIPNNWKVVALCDYSKKITDGEHLTPKRSSNGYYLLSARNILNGHLNLSDVDFVDASEYQRIRQRCNPEVGDVLISCSGSVGRVAIVPQGLECVMVRSAALIKPNPMFLSGQYLQYFLQSKIAQDQISASLNQAAQANLFLNHIERLLVALPPTKAEQEAIAKALNDADALIESLEQLIAKKRQIKQGAMQELLTGKRRLPGFSGEWKVERLDAVAEIDPENLGSTTPNNYGFNYISLEDIEVGFLTGYSEEKFGSSPSRARRQLRAGDILVATVRPNLKSHLLFTMPQSNWVCSTGFSVVRCRKKEANSRYIFFHFFSDYVNKQIESLLTGSNYPAISGKDVAALEMPLPKPHEQMAVAAILSDMDAEIFALEAKLSKARQIKQGMMQELLTGRIRLV</sequence>
<evidence type="ECO:0000256" key="3">
    <source>
        <dbReference type="ARBA" id="ARBA00023125"/>
    </source>
</evidence>
<keyword evidence="6" id="KW-0255">Endonuclease</keyword>
<dbReference type="EMBL" id="CP063845">
    <property type="protein sequence ID" value="UFP95115.1"/>
    <property type="molecule type" value="Genomic_DNA"/>
</dbReference>
<feature type="domain" description="Type I restriction modification DNA specificity" evidence="5">
    <location>
        <begin position="19"/>
        <end position="196"/>
    </location>
</feature>
<dbReference type="InterPro" id="IPR044946">
    <property type="entry name" value="Restrct_endonuc_typeI_TRD_sf"/>
</dbReference>
<keyword evidence="6" id="KW-0540">Nuclease</keyword>
<keyword evidence="3" id="KW-0238">DNA-binding</keyword>
<dbReference type="RefSeq" id="WP_230842290.1">
    <property type="nucleotide sequence ID" value="NZ_CP063845.1"/>
</dbReference>
<keyword evidence="4" id="KW-0175">Coiled coil</keyword>
<accession>A0ABY3PNC1</accession>
<dbReference type="GO" id="GO:0004519">
    <property type="term" value="F:endonuclease activity"/>
    <property type="evidence" value="ECO:0007669"/>
    <property type="project" value="UniProtKB-KW"/>
</dbReference>
<feature type="coiled-coil region" evidence="4">
    <location>
        <begin position="177"/>
        <end position="208"/>
    </location>
</feature>
<dbReference type="InterPro" id="IPR000055">
    <property type="entry name" value="Restrct_endonuc_typeI_TRD"/>
</dbReference>
<name>A0ABY3PNC1_9CYAN</name>
<dbReference type="SUPFAM" id="SSF116734">
    <property type="entry name" value="DNA methylase specificity domain"/>
    <property type="match status" value="2"/>
</dbReference>
<evidence type="ECO:0000313" key="6">
    <source>
        <dbReference type="EMBL" id="UFP95115.1"/>
    </source>
</evidence>
<proteinExistence type="inferred from homology"/>
<dbReference type="PANTHER" id="PTHR30408:SF12">
    <property type="entry name" value="TYPE I RESTRICTION ENZYME MJAVIII SPECIFICITY SUBUNIT"/>
    <property type="match status" value="1"/>
</dbReference>
<dbReference type="Gene3D" id="3.90.220.20">
    <property type="entry name" value="DNA methylase specificity domains"/>
    <property type="match status" value="2"/>
</dbReference>
<reference evidence="6 7" key="1">
    <citation type="journal article" date="2021" name="Genome Biol. Evol.">
        <title>Complete Genome Sequencing of a Novel Gloeobacter Species from a Waterfall Cave in Mexico.</title>
        <authorList>
            <person name="Saw J.H."/>
            <person name="Cardona T."/>
            <person name="Montejano G."/>
        </authorList>
    </citation>
    <scope>NUCLEOTIDE SEQUENCE [LARGE SCALE GENOMIC DNA]</scope>
    <source>
        <strain evidence="6">MG652769</strain>
    </source>
</reference>
<keyword evidence="6" id="KW-0378">Hydrolase</keyword>
<protein>
    <submittedName>
        <fullName evidence="6">Restriction endonuclease subunit S</fullName>
    </submittedName>
</protein>
<dbReference type="InterPro" id="IPR052021">
    <property type="entry name" value="Type-I_RS_S_subunit"/>
</dbReference>
<feature type="domain" description="Type I restriction modification DNA specificity" evidence="5">
    <location>
        <begin position="223"/>
        <end position="394"/>
    </location>
</feature>
<evidence type="ECO:0000313" key="7">
    <source>
        <dbReference type="Proteomes" id="UP001054846"/>
    </source>
</evidence>
<gene>
    <name evidence="6" type="ORF">ISF26_02355</name>
</gene>
<dbReference type="PANTHER" id="PTHR30408">
    <property type="entry name" value="TYPE-1 RESTRICTION ENZYME ECOKI SPECIFICITY PROTEIN"/>
    <property type="match status" value="1"/>
</dbReference>
<organism evidence="6 7">
    <name type="scientific">Gloeobacter morelensis MG652769</name>
    <dbReference type="NCBI Taxonomy" id="2781736"/>
    <lineage>
        <taxon>Bacteria</taxon>
        <taxon>Bacillati</taxon>
        <taxon>Cyanobacteriota</taxon>
        <taxon>Cyanophyceae</taxon>
        <taxon>Gloeobacterales</taxon>
        <taxon>Gloeobacteraceae</taxon>
        <taxon>Gloeobacter</taxon>
        <taxon>Gloeobacter morelensis</taxon>
    </lineage>
</organism>
<keyword evidence="2" id="KW-0680">Restriction system</keyword>
<evidence type="ECO:0000256" key="1">
    <source>
        <dbReference type="ARBA" id="ARBA00010923"/>
    </source>
</evidence>
<keyword evidence="7" id="KW-1185">Reference proteome</keyword>